<dbReference type="AlphaFoldDB" id="A0AAJ6P9B4"/>
<evidence type="ECO:0000313" key="1">
    <source>
        <dbReference type="EMBL" id="WGV25512.1"/>
    </source>
</evidence>
<protein>
    <submittedName>
        <fullName evidence="1">Uncharacterized protein</fullName>
    </submittedName>
</protein>
<dbReference type="EMBL" id="CP124543">
    <property type="protein sequence ID" value="WGV25512.1"/>
    <property type="molecule type" value="Genomic_DNA"/>
</dbReference>
<organism evidence="1 2">
    <name type="scientific">Halotia branconii CENA392</name>
    <dbReference type="NCBI Taxonomy" id="1539056"/>
    <lineage>
        <taxon>Bacteria</taxon>
        <taxon>Bacillati</taxon>
        <taxon>Cyanobacteriota</taxon>
        <taxon>Cyanophyceae</taxon>
        <taxon>Nostocales</taxon>
        <taxon>Nodulariaceae</taxon>
        <taxon>Halotia</taxon>
    </lineage>
</organism>
<keyword evidence="2" id="KW-1185">Reference proteome</keyword>
<accession>A0AAJ6P9B4</accession>
<proteinExistence type="predicted"/>
<dbReference type="Proteomes" id="UP001223520">
    <property type="component" value="Chromosome"/>
</dbReference>
<sequence length="45" mass="5405">MSLIDKLTPKQEALILVYREKWRAIALSTKRIDQGIKVFFIYFFL</sequence>
<evidence type="ECO:0000313" key="2">
    <source>
        <dbReference type="Proteomes" id="UP001223520"/>
    </source>
</evidence>
<name>A0AAJ6P9B4_9CYAN</name>
<dbReference type="RefSeq" id="WP_281482811.1">
    <property type="nucleotide sequence ID" value="NZ_CP124543.1"/>
</dbReference>
<reference evidence="1 2" key="1">
    <citation type="journal article" date="2023" name="Limnol Oceanogr Lett">
        <title>Environmental adaptations by the intertidal Antarctic cyanobacterium Halotia branconii CENA392 as revealed using long-read genome sequencing.</title>
        <authorList>
            <person name="Dextro R.B."/>
            <person name="Delbaje E."/>
            <person name="Freitas P.N.N."/>
            <person name="Geraldes V."/>
            <person name="Pinto E."/>
            <person name="Long P.F."/>
            <person name="Fiore M.F."/>
        </authorList>
    </citation>
    <scope>NUCLEOTIDE SEQUENCE [LARGE SCALE GENOMIC DNA]</scope>
    <source>
        <strain evidence="1 2">CENA392</strain>
    </source>
</reference>
<gene>
    <name evidence="1" type="ORF">QI031_27910</name>
</gene>
<dbReference type="KEGG" id="hbq:QI031_27910"/>